<dbReference type="AlphaFoldDB" id="Q5D208"/>
<sequence>MARNGERCVKKAPKNRWESQITGVRQEVEYLTIEELKHKYPVIHLCDILGIAKSSYYKWLKREPSETELKRLKLMRAIKGIHEAFGGIYGYRRMTIFLNFFRRAKVNHKCVHRLMRIMGITAVIRRKRRNYVPHKAVHVAENILNRDFHAERPMEKLLTDVTEFRLTNGTKRYLSAIYDLGSKKIVAYKTSHRNDNPLVLDTLKQILGDVKPETTLIHSDRGSQYTSHAFNKMIKDHQIIHSMSRVSKCIDNGPMEGFWGTLKVEMFNLDTFDRPAYLDRKIKAYIAFFNNERVTLDMGLAIPTEEKILQMIA</sequence>
<reference evidence="3" key="1">
    <citation type="journal article" date="2006" name="FEMS Microbiol. Lett.">
        <title>Phenotypic and genetic characterization of vancomycin-resistant enterococci from hospitalized humans and from poultry in Korea.</title>
        <authorList>
            <person name="Jung W.K."/>
            <person name="Hong S.K."/>
            <person name="Lim J.Y."/>
            <person name="Lim S.K."/>
            <person name="Kwon N.H."/>
            <person name="Kim J.M."/>
            <person name="Koo H.C."/>
            <person name="Kim S.H."/>
            <person name="Seo K.S."/>
            <person name="Ike Y."/>
            <person name="Tanimoto K."/>
            <person name="Park Y.H."/>
        </authorList>
    </citation>
    <scope>NUCLEOTIDE SEQUENCE</scope>
</reference>
<dbReference type="InterPro" id="IPR036397">
    <property type="entry name" value="RNaseH_sf"/>
</dbReference>
<dbReference type="InterPro" id="IPR025948">
    <property type="entry name" value="HTH-like_dom"/>
</dbReference>
<reference evidence="4" key="2">
    <citation type="journal article" date="2011" name="Int. J. Med. Microbiol.">
        <title>A multiresistance megaplasmid pLG1 bearing a hylEfm genomic island in hospital Enterococcus faecium isolates.</title>
        <authorList>
            <person name="Laverde Gomez J.A."/>
            <person name="van Schaik W."/>
            <person name="Freitas A.R."/>
            <person name="Coque T.M."/>
            <person name="Weaver K.E."/>
            <person name="Francia M.V."/>
            <person name="Witte W."/>
            <person name="Werner G."/>
        </authorList>
    </citation>
    <scope>NUCLEOTIDE SEQUENCE</scope>
    <source>
        <strain evidence="4">64/3xUW2774</strain>
        <plasmid evidence="4">pLG1</plasmid>
    </source>
</reference>
<evidence type="ECO:0000313" key="4">
    <source>
        <dbReference type="EMBL" id="ADO66800.1"/>
    </source>
</evidence>
<dbReference type="Gene3D" id="3.30.420.10">
    <property type="entry name" value="Ribonuclease H-like superfamily/Ribonuclease H"/>
    <property type="match status" value="1"/>
</dbReference>
<dbReference type="NCBIfam" id="NF033516">
    <property type="entry name" value="transpos_IS3"/>
    <property type="match status" value="1"/>
</dbReference>
<geneLocation type="plasmid" evidence="4">
    <name>pLG1</name>
</geneLocation>
<name>Q5D208_ENTFC</name>
<organism evidence="3">
    <name type="scientific">Enterococcus faecium</name>
    <name type="common">Streptococcus faecium</name>
    <dbReference type="NCBI Taxonomy" id="1352"/>
    <lineage>
        <taxon>Bacteria</taxon>
        <taxon>Bacillati</taxon>
        <taxon>Bacillota</taxon>
        <taxon>Bacilli</taxon>
        <taxon>Lactobacillales</taxon>
        <taxon>Enterococcaceae</taxon>
        <taxon>Enterococcus</taxon>
    </lineage>
</organism>
<comment type="function">
    <text evidence="1">Involved in the transposition of the insertion sequence.</text>
</comment>
<evidence type="ECO:0000256" key="1">
    <source>
        <dbReference type="ARBA" id="ARBA00002286"/>
    </source>
</evidence>
<feature type="domain" description="Integrase catalytic" evidence="2">
    <location>
        <begin position="149"/>
        <end position="311"/>
    </location>
</feature>
<dbReference type="InterPro" id="IPR048020">
    <property type="entry name" value="Transpos_IS3"/>
</dbReference>
<dbReference type="SUPFAM" id="SSF53098">
    <property type="entry name" value="Ribonuclease H-like"/>
    <property type="match status" value="1"/>
</dbReference>
<dbReference type="EMBL" id="HM565172">
    <property type="protein sequence ID" value="ADO66800.1"/>
    <property type="molecule type" value="Genomic_DNA"/>
</dbReference>
<dbReference type="GO" id="GO:0003676">
    <property type="term" value="F:nucleic acid binding"/>
    <property type="evidence" value="ECO:0007669"/>
    <property type="project" value="InterPro"/>
</dbReference>
<evidence type="ECO:0000313" key="3">
    <source>
        <dbReference type="EMBL" id="AAX12480.1"/>
    </source>
</evidence>
<dbReference type="InterPro" id="IPR050900">
    <property type="entry name" value="Transposase_IS3/IS150/IS904"/>
</dbReference>
<dbReference type="InterPro" id="IPR001584">
    <property type="entry name" value="Integrase_cat-core"/>
</dbReference>
<dbReference type="EMBL" id="AY916786">
    <property type="protein sequence ID" value="AAX12480.1"/>
    <property type="molecule type" value="Genomic_DNA"/>
</dbReference>
<dbReference type="InterPro" id="IPR012337">
    <property type="entry name" value="RNaseH-like_sf"/>
</dbReference>
<dbReference type="Pfam" id="PF00665">
    <property type="entry name" value="rve"/>
    <property type="match status" value="1"/>
</dbReference>
<dbReference type="Pfam" id="PF13276">
    <property type="entry name" value="HTH_21"/>
    <property type="match status" value="1"/>
</dbReference>
<keyword evidence="4" id="KW-0614">Plasmid</keyword>
<dbReference type="PROSITE" id="PS50994">
    <property type="entry name" value="INTEGRASE"/>
    <property type="match status" value="1"/>
</dbReference>
<dbReference type="GO" id="GO:0015074">
    <property type="term" value="P:DNA integration"/>
    <property type="evidence" value="ECO:0007669"/>
    <property type="project" value="InterPro"/>
</dbReference>
<accession>Q5D208</accession>
<dbReference type="PANTHER" id="PTHR46889:SF5">
    <property type="entry name" value="INTEGRASE PROTEIN"/>
    <property type="match status" value="1"/>
</dbReference>
<proteinExistence type="predicted"/>
<gene>
    <name evidence="4" type="ORF">pLG1-0100</name>
</gene>
<evidence type="ECO:0000259" key="2">
    <source>
        <dbReference type="PROSITE" id="PS50994"/>
    </source>
</evidence>
<dbReference type="Pfam" id="PF13333">
    <property type="entry name" value="rve_2"/>
    <property type="match status" value="1"/>
</dbReference>
<protein>
    <submittedName>
        <fullName evidence="3">Transposase</fullName>
    </submittedName>
</protein>
<dbReference type="PANTHER" id="PTHR46889">
    <property type="entry name" value="TRANSPOSASE INSF FOR INSERTION SEQUENCE IS3B-RELATED"/>
    <property type="match status" value="1"/>
</dbReference>